<gene>
    <name evidence="6" type="ORF">LYPA_23C022952</name>
</gene>
<reference evidence="6 7" key="1">
    <citation type="submission" date="2019-01" db="EMBL/GenBank/DDBJ databases">
        <authorList>
            <person name="Alioto T."/>
            <person name="Alioto T."/>
        </authorList>
    </citation>
    <scope>NUCLEOTIDE SEQUENCE [LARGE SCALE GENOMIC DNA]</scope>
</reference>
<accession>A0A485MSH2</accession>
<dbReference type="PANTHER" id="PTHR15382:SF3">
    <property type="entry name" value="PROTEIN CANOPY HOMOLOG 4"/>
    <property type="match status" value="1"/>
</dbReference>
<dbReference type="Proteomes" id="UP000386466">
    <property type="component" value="Unassembled WGS sequence"/>
</dbReference>
<protein>
    <submittedName>
        <fullName evidence="6">Protein canopy homolog 4-like</fullName>
    </submittedName>
</protein>
<evidence type="ECO:0000256" key="4">
    <source>
        <dbReference type="SAM" id="SignalP"/>
    </source>
</evidence>
<dbReference type="PANTHER" id="PTHR15382">
    <property type="entry name" value="CTG4A-RELATED"/>
    <property type="match status" value="1"/>
</dbReference>
<dbReference type="AlphaFoldDB" id="A0A485MSH2"/>
<sequence length="192" mass="22292">MGPVRLGMLLFILAAYGAWVGTSKEDDDTERLPSKCEVCKLLSLELQEELSRTGRSREVLELGQVLDTGKRKRHVPYSVSETRLEEALENLCERILDYSVHAERKGSLRYAKGHSQTMATLKGLVQKGVKVDLGIPLELWDEPSVEVTFLKKQRVYRKLGLERKRSQMGKRRQKRRRSKMRRRSKIRRKRKG</sequence>
<evidence type="ECO:0000313" key="7">
    <source>
        <dbReference type="Proteomes" id="UP000386466"/>
    </source>
</evidence>
<evidence type="ECO:0000259" key="5">
    <source>
        <dbReference type="Pfam" id="PF11938"/>
    </source>
</evidence>
<dbReference type="Pfam" id="PF11938">
    <property type="entry name" value="DUF3456"/>
    <property type="match status" value="1"/>
</dbReference>
<dbReference type="InterPro" id="IPR021852">
    <property type="entry name" value="DUF3456"/>
</dbReference>
<keyword evidence="7" id="KW-1185">Reference proteome</keyword>
<dbReference type="EMBL" id="CAAGRJ010004849">
    <property type="protein sequence ID" value="VFV22888.1"/>
    <property type="molecule type" value="Genomic_DNA"/>
</dbReference>
<evidence type="ECO:0000256" key="2">
    <source>
        <dbReference type="ARBA" id="ARBA00022729"/>
    </source>
</evidence>
<keyword evidence="2 4" id="KW-0732">Signal</keyword>
<name>A0A485MSH2_LYNPA</name>
<evidence type="ECO:0000313" key="6">
    <source>
        <dbReference type="EMBL" id="VFV22888.1"/>
    </source>
</evidence>
<evidence type="ECO:0000256" key="1">
    <source>
        <dbReference type="ARBA" id="ARBA00007285"/>
    </source>
</evidence>
<comment type="similarity">
    <text evidence="1">Belongs to the canopy family.</text>
</comment>
<feature type="region of interest" description="Disordered" evidence="3">
    <location>
        <begin position="162"/>
        <end position="192"/>
    </location>
</feature>
<feature type="compositionally biased region" description="Basic residues" evidence="3">
    <location>
        <begin position="166"/>
        <end position="192"/>
    </location>
</feature>
<feature type="domain" description="DUF3456" evidence="5">
    <location>
        <begin position="35"/>
        <end position="153"/>
    </location>
</feature>
<feature type="chain" id="PRO_5019809162" evidence="4">
    <location>
        <begin position="18"/>
        <end position="192"/>
    </location>
</feature>
<organism evidence="6 7">
    <name type="scientific">Lynx pardinus</name>
    <name type="common">Iberian lynx</name>
    <name type="synonym">Felis pardina</name>
    <dbReference type="NCBI Taxonomy" id="191816"/>
    <lineage>
        <taxon>Eukaryota</taxon>
        <taxon>Metazoa</taxon>
        <taxon>Chordata</taxon>
        <taxon>Craniata</taxon>
        <taxon>Vertebrata</taxon>
        <taxon>Euteleostomi</taxon>
        <taxon>Mammalia</taxon>
        <taxon>Eutheria</taxon>
        <taxon>Laurasiatheria</taxon>
        <taxon>Carnivora</taxon>
        <taxon>Feliformia</taxon>
        <taxon>Felidae</taxon>
        <taxon>Felinae</taxon>
        <taxon>Lynx</taxon>
    </lineage>
</organism>
<evidence type="ECO:0000256" key="3">
    <source>
        <dbReference type="SAM" id="MobiDB-lite"/>
    </source>
</evidence>
<proteinExistence type="inferred from homology"/>
<feature type="signal peptide" evidence="4">
    <location>
        <begin position="1"/>
        <end position="17"/>
    </location>
</feature>